<keyword evidence="1" id="KW-0129">CBS domain</keyword>
<proteinExistence type="predicted"/>
<protein>
    <submittedName>
        <fullName evidence="3">CBS domain-containing protein</fullName>
    </submittedName>
</protein>
<dbReference type="InterPro" id="IPR000644">
    <property type="entry name" value="CBS_dom"/>
</dbReference>
<dbReference type="CDD" id="cd04643">
    <property type="entry name" value="CBS_pair_bac"/>
    <property type="match status" value="1"/>
</dbReference>
<reference evidence="3 4" key="1">
    <citation type="submission" date="2019-11" db="EMBL/GenBank/DDBJ databases">
        <title>Bacillus lacus genome.</title>
        <authorList>
            <person name="Allen C.J."/>
            <person name="Newman J.D."/>
        </authorList>
    </citation>
    <scope>NUCLEOTIDE SEQUENCE [LARGE SCALE GENOMIC DNA]</scope>
    <source>
        <strain evidence="3 4">KCTC 33946</strain>
    </source>
</reference>
<dbReference type="InterPro" id="IPR051257">
    <property type="entry name" value="Diverse_CBS-Domain"/>
</dbReference>
<dbReference type="EMBL" id="WKKI01000045">
    <property type="protein sequence ID" value="MRX73791.1"/>
    <property type="molecule type" value="Genomic_DNA"/>
</dbReference>
<feature type="domain" description="CBS" evidence="2">
    <location>
        <begin position="20"/>
        <end position="70"/>
    </location>
</feature>
<organism evidence="3 4">
    <name type="scientific">Metabacillus lacus</name>
    <dbReference type="NCBI Taxonomy" id="1983721"/>
    <lineage>
        <taxon>Bacteria</taxon>
        <taxon>Bacillati</taxon>
        <taxon>Bacillota</taxon>
        <taxon>Bacilli</taxon>
        <taxon>Bacillales</taxon>
        <taxon>Bacillaceae</taxon>
        <taxon>Metabacillus</taxon>
    </lineage>
</organism>
<dbReference type="SUPFAM" id="SSF54631">
    <property type="entry name" value="CBS-domain pair"/>
    <property type="match status" value="1"/>
</dbReference>
<dbReference type="InterPro" id="IPR046342">
    <property type="entry name" value="CBS_dom_sf"/>
</dbReference>
<comment type="caution">
    <text evidence="3">The sequence shown here is derived from an EMBL/GenBank/DDBJ whole genome shotgun (WGS) entry which is preliminary data.</text>
</comment>
<feature type="domain" description="CBS" evidence="2">
    <location>
        <begin position="86"/>
        <end position="138"/>
    </location>
</feature>
<keyword evidence="4" id="KW-1185">Reference proteome</keyword>
<sequence length="147" mass="16661">MFSLHSEEAMKTSIQELMISGEKVAHVQLGNNLEHALLVLTRSGYTAIPVLDPQFKLHGLIGTNMIMDKIMGLERIEFEKLDQLKVEEAMNTDIPCLTMQDSISKGLEMVINHPFVCVENEDGYFEGIFTRRAILKQIKTARLRVDV</sequence>
<dbReference type="PANTHER" id="PTHR43080:SF30">
    <property type="entry name" value="CYCLIC DI-AMP RECEPTOR B"/>
    <property type="match status" value="1"/>
</dbReference>
<accession>A0A7X2LZT9</accession>
<dbReference type="InterPro" id="IPR048125">
    <property type="entry name" value="CBS_CbpB"/>
</dbReference>
<evidence type="ECO:0000256" key="1">
    <source>
        <dbReference type="ARBA" id="ARBA00023122"/>
    </source>
</evidence>
<dbReference type="Pfam" id="PF00571">
    <property type="entry name" value="CBS"/>
    <property type="match status" value="2"/>
</dbReference>
<evidence type="ECO:0000313" key="3">
    <source>
        <dbReference type="EMBL" id="MRX73791.1"/>
    </source>
</evidence>
<evidence type="ECO:0000313" key="4">
    <source>
        <dbReference type="Proteomes" id="UP000448867"/>
    </source>
</evidence>
<gene>
    <name evidence="3" type="ORF">GJU40_16740</name>
</gene>
<evidence type="ECO:0000259" key="2">
    <source>
        <dbReference type="Pfam" id="PF00571"/>
    </source>
</evidence>
<dbReference type="RefSeq" id="WP_154309250.1">
    <property type="nucleotide sequence ID" value="NZ_WKKI01000045.1"/>
</dbReference>
<dbReference type="OrthoDB" id="2375431at2"/>
<dbReference type="AlphaFoldDB" id="A0A7X2LZT9"/>
<dbReference type="PANTHER" id="PTHR43080">
    <property type="entry name" value="CBS DOMAIN-CONTAINING PROTEIN CBSX3, MITOCHONDRIAL"/>
    <property type="match status" value="1"/>
</dbReference>
<dbReference type="NCBIfam" id="NF041630">
    <property type="entry name" value="CBS_CbpB"/>
    <property type="match status" value="1"/>
</dbReference>
<name>A0A7X2LZT9_9BACI</name>
<dbReference type="Proteomes" id="UP000448867">
    <property type="component" value="Unassembled WGS sequence"/>
</dbReference>
<dbReference type="Gene3D" id="3.10.580.10">
    <property type="entry name" value="CBS-domain"/>
    <property type="match status" value="1"/>
</dbReference>